<evidence type="ECO:0000313" key="5">
    <source>
        <dbReference type="Proteomes" id="UP000469452"/>
    </source>
</evidence>
<protein>
    <recommendedName>
        <fullName evidence="3">C2H2-type domain-containing protein</fullName>
    </recommendedName>
</protein>
<organism evidence="4 5">
    <name type="scientific">Aphanomyces astaci</name>
    <name type="common">Crayfish plague agent</name>
    <dbReference type="NCBI Taxonomy" id="112090"/>
    <lineage>
        <taxon>Eukaryota</taxon>
        <taxon>Sar</taxon>
        <taxon>Stramenopiles</taxon>
        <taxon>Oomycota</taxon>
        <taxon>Saprolegniomycetes</taxon>
        <taxon>Saprolegniales</taxon>
        <taxon>Verrucalvaceae</taxon>
        <taxon>Aphanomyces</taxon>
    </lineage>
</organism>
<feature type="region of interest" description="Disordered" evidence="2">
    <location>
        <begin position="439"/>
        <end position="459"/>
    </location>
</feature>
<evidence type="ECO:0000259" key="3">
    <source>
        <dbReference type="PROSITE" id="PS50157"/>
    </source>
</evidence>
<dbReference type="GO" id="GO:0008270">
    <property type="term" value="F:zinc ion binding"/>
    <property type="evidence" value="ECO:0007669"/>
    <property type="project" value="UniProtKB-KW"/>
</dbReference>
<keyword evidence="1" id="KW-0479">Metal-binding</keyword>
<evidence type="ECO:0000256" key="1">
    <source>
        <dbReference type="PROSITE-ProRule" id="PRU00042"/>
    </source>
</evidence>
<dbReference type="PROSITE" id="PS50157">
    <property type="entry name" value="ZINC_FINGER_C2H2_2"/>
    <property type="match status" value="1"/>
</dbReference>
<dbReference type="SMART" id="SM00355">
    <property type="entry name" value="ZnF_C2H2"/>
    <property type="match status" value="1"/>
</dbReference>
<proteinExistence type="predicted"/>
<dbReference type="EMBL" id="VJMI01015815">
    <property type="protein sequence ID" value="KAF0723453.1"/>
    <property type="molecule type" value="Genomic_DNA"/>
</dbReference>
<dbReference type="PROSITE" id="PS00028">
    <property type="entry name" value="ZINC_FINGER_C2H2_1"/>
    <property type="match status" value="1"/>
</dbReference>
<feature type="region of interest" description="Disordered" evidence="2">
    <location>
        <begin position="76"/>
        <end position="114"/>
    </location>
</feature>
<dbReference type="Proteomes" id="UP000469452">
    <property type="component" value="Unassembled WGS sequence"/>
</dbReference>
<keyword evidence="1" id="KW-0862">Zinc</keyword>
<evidence type="ECO:0000313" key="4">
    <source>
        <dbReference type="EMBL" id="KAF0723453.1"/>
    </source>
</evidence>
<gene>
    <name evidence="4" type="ORF">AaE_009869</name>
</gene>
<dbReference type="InterPro" id="IPR013087">
    <property type="entry name" value="Znf_C2H2_type"/>
</dbReference>
<keyword evidence="1" id="KW-0863">Zinc-finger</keyword>
<dbReference type="Gene3D" id="3.30.160.60">
    <property type="entry name" value="Classic Zinc Finger"/>
    <property type="match status" value="1"/>
</dbReference>
<accession>A0A6A5A715</accession>
<dbReference type="VEuPathDB" id="FungiDB:H257_01591"/>
<comment type="caution">
    <text evidence="4">The sequence shown here is derived from an EMBL/GenBank/DDBJ whole genome shotgun (WGS) entry which is preliminary data.</text>
</comment>
<dbReference type="AlphaFoldDB" id="A0A6A5A715"/>
<feature type="domain" description="C2H2-type" evidence="3">
    <location>
        <begin position="125"/>
        <end position="150"/>
    </location>
</feature>
<reference evidence="4 5" key="1">
    <citation type="submission" date="2019-06" db="EMBL/GenBank/DDBJ databases">
        <title>Genomics analysis of Aphanomyces spp. identifies a new class of oomycete effector associated with host adaptation.</title>
        <authorList>
            <person name="Gaulin E."/>
        </authorList>
    </citation>
    <scope>NUCLEOTIDE SEQUENCE [LARGE SCALE GENOMIC DNA]</scope>
    <source>
        <strain evidence="4 5">E</strain>
    </source>
</reference>
<feature type="compositionally biased region" description="Low complexity" evidence="2">
    <location>
        <begin position="445"/>
        <end position="456"/>
    </location>
</feature>
<name>A0A6A5A715_APHAT</name>
<evidence type="ECO:0000256" key="2">
    <source>
        <dbReference type="SAM" id="MobiDB-lite"/>
    </source>
</evidence>
<sequence>MRPNTALLLKDIGEVKRSAHLHLARKYAAATIFMSGQVYFVDNVHVTAATEKLARFKVHQKLQIQIDSDVSASECSTLMSRDDEPPTPTSSSLHDDDSLPLGDEEMSCEKKKRRRRTAAQIDRKFVCSYAGCKKAYGSEGSLTQHMRLKHRSLTISHRDRGQLHRDHRSVSHMPMRHLPLVVSTYFNCNNIAIRPAISFVVDMAAAYNSAPAGFLHECMSLLVGMHVLQLSFAAQDMFHGMEKLRMRSNSMPTEGYTQQCDTPRWKKAAATTTTPQSARAAKSKTLKVMAGKMKRSQSMSSPPETPERGVFTTPRGLVPAVEALHLSPHCTYLPQSTDQAYRGKDMSLLHTLDWVGHGGGAAANPQMKADVASDNNDDDAATDLSVLQSLVDDCPHKHPSDECDVIMGMSPEVPTSPPLYAEFPLDDDMMETSNQYDNDVYYKASPPSSSSSSTSSGWNNNDMDLVSSSFLPDSMTHGAPPTMDSFNLPRTAPLEATYVYCPPPALAAAPSPYFMS</sequence>
<feature type="non-terminal residue" evidence="4">
    <location>
        <position position="516"/>
    </location>
</feature>